<evidence type="ECO:0000256" key="3">
    <source>
        <dbReference type="ARBA" id="ARBA00023125"/>
    </source>
</evidence>
<dbReference type="GO" id="GO:0003677">
    <property type="term" value="F:DNA binding"/>
    <property type="evidence" value="ECO:0007669"/>
    <property type="project" value="UniProtKB-KW"/>
</dbReference>
<feature type="compositionally biased region" description="Low complexity" evidence="6">
    <location>
        <begin position="49"/>
        <end position="69"/>
    </location>
</feature>
<dbReference type="Pfam" id="PF02362">
    <property type="entry name" value="B3"/>
    <property type="match status" value="1"/>
</dbReference>
<evidence type="ECO:0000313" key="8">
    <source>
        <dbReference type="EMBL" id="WVZ57360.1"/>
    </source>
</evidence>
<dbReference type="Proteomes" id="UP001341281">
    <property type="component" value="Chromosome 02"/>
</dbReference>
<organism evidence="8 9">
    <name type="scientific">Paspalum notatum var. saurae</name>
    <dbReference type="NCBI Taxonomy" id="547442"/>
    <lineage>
        <taxon>Eukaryota</taxon>
        <taxon>Viridiplantae</taxon>
        <taxon>Streptophyta</taxon>
        <taxon>Embryophyta</taxon>
        <taxon>Tracheophyta</taxon>
        <taxon>Spermatophyta</taxon>
        <taxon>Magnoliopsida</taxon>
        <taxon>Liliopsida</taxon>
        <taxon>Poales</taxon>
        <taxon>Poaceae</taxon>
        <taxon>PACMAD clade</taxon>
        <taxon>Panicoideae</taxon>
        <taxon>Andropogonodae</taxon>
        <taxon>Paspaleae</taxon>
        <taxon>Paspalinae</taxon>
        <taxon>Paspalum</taxon>
    </lineage>
</organism>
<evidence type="ECO:0000256" key="5">
    <source>
        <dbReference type="ARBA" id="ARBA00023242"/>
    </source>
</evidence>
<keyword evidence="5" id="KW-0539">Nucleus</keyword>
<dbReference type="SMART" id="SM01019">
    <property type="entry name" value="B3"/>
    <property type="match status" value="1"/>
</dbReference>
<name>A0AAQ3SMR6_PASNO</name>
<reference evidence="8 9" key="1">
    <citation type="submission" date="2024-02" db="EMBL/GenBank/DDBJ databases">
        <title>High-quality chromosome-scale genome assembly of Pensacola bahiagrass (Paspalum notatum Flugge var. saurae).</title>
        <authorList>
            <person name="Vega J.M."/>
            <person name="Podio M."/>
            <person name="Orjuela J."/>
            <person name="Siena L.A."/>
            <person name="Pessino S.C."/>
            <person name="Combes M.C."/>
            <person name="Mariac C."/>
            <person name="Albertini E."/>
            <person name="Pupilli F."/>
            <person name="Ortiz J.P.A."/>
            <person name="Leblanc O."/>
        </authorList>
    </citation>
    <scope>NUCLEOTIDE SEQUENCE [LARGE SCALE GENOMIC DNA]</scope>
    <source>
        <strain evidence="8">R1</strain>
        <tissue evidence="8">Leaf</tissue>
    </source>
</reference>
<evidence type="ECO:0000256" key="4">
    <source>
        <dbReference type="ARBA" id="ARBA00023163"/>
    </source>
</evidence>
<gene>
    <name evidence="8" type="ORF">U9M48_007754</name>
</gene>
<dbReference type="InterPro" id="IPR003340">
    <property type="entry name" value="B3_DNA-bd"/>
</dbReference>
<dbReference type="InterPro" id="IPR015300">
    <property type="entry name" value="DNA-bd_pseudobarrel_sf"/>
</dbReference>
<evidence type="ECO:0000313" key="9">
    <source>
        <dbReference type="Proteomes" id="UP001341281"/>
    </source>
</evidence>
<evidence type="ECO:0000256" key="1">
    <source>
        <dbReference type="ARBA" id="ARBA00004123"/>
    </source>
</evidence>
<dbReference type="EMBL" id="CP144746">
    <property type="protein sequence ID" value="WVZ57360.1"/>
    <property type="molecule type" value="Genomic_DNA"/>
</dbReference>
<dbReference type="InterPro" id="IPR044837">
    <property type="entry name" value="REM16-like"/>
</dbReference>
<protein>
    <recommendedName>
        <fullName evidence="7">TF-B3 domain-containing protein</fullName>
    </recommendedName>
</protein>
<comment type="subcellular location">
    <subcellularLocation>
        <location evidence="1">Nucleus</location>
    </subcellularLocation>
</comment>
<dbReference type="CDD" id="cd10017">
    <property type="entry name" value="B3_DNA"/>
    <property type="match status" value="1"/>
</dbReference>
<keyword evidence="2" id="KW-0805">Transcription regulation</keyword>
<dbReference type="GO" id="GO:0005634">
    <property type="term" value="C:nucleus"/>
    <property type="evidence" value="ECO:0007669"/>
    <property type="project" value="UniProtKB-SubCell"/>
</dbReference>
<dbReference type="Gene3D" id="2.40.330.10">
    <property type="entry name" value="DNA-binding pseudobarrel domain"/>
    <property type="match status" value="1"/>
</dbReference>
<keyword evidence="4" id="KW-0804">Transcription</keyword>
<accession>A0AAQ3SMR6</accession>
<dbReference type="PANTHER" id="PTHR31391">
    <property type="entry name" value="B3 DOMAIN-CONTAINING PROTEIN OS11G0197600-RELATED"/>
    <property type="match status" value="1"/>
</dbReference>
<keyword evidence="9" id="KW-1185">Reference proteome</keyword>
<evidence type="ECO:0000259" key="7">
    <source>
        <dbReference type="PROSITE" id="PS50863"/>
    </source>
</evidence>
<proteinExistence type="predicted"/>
<evidence type="ECO:0000256" key="2">
    <source>
        <dbReference type="ARBA" id="ARBA00023015"/>
    </source>
</evidence>
<sequence length="215" mass="24840">MADAAAYEAQRLRQIEENKRKIEELGLRHLADAIPSQANHKQSKHKVRAPGAAAAASVAAPSRRSSRVANLPEQPDYREPSMRFVKKMPGVGATATGRRYAIAKAKELENELGATHPTFVKIMTRNLATAMWMKLPVQFCRNHLPNHDEEMKLVDEEDGEFEIRYHTGWSEYDYYRISWKRFAMDHKLDDGDCLVFQLIQQAKFKEHIWMIYLKK</sequence>
<evidence type="ECO:0000256" key="6">
    <source>
        <dbReference type="SAM" id="MobiDB-lite"/>
    </source>
</evidence>
<dbReference type="SUPFAM" id="SSF101936">
    <property type="entry name" value="DNA-binding pseudobarrel domain"/>
    <property type="match status" value="1"/>
</dbReference>
<keyword evidence="3" id="KW-0238">DNA-binding</keyword>
<feature type="domain" description="TF-B3" evidence="7">
    <location>
        <begin position="118"/>
        <end position="215"/>
    </location>
</feature>
<dbReference type="AlphaFoldDB" id="A0AAQ3SMR6"/>
<dbReference type="PANTHER" id="PTHR31391:SF77">
    <property type="entry name" value="GENOME ASSEMBLY, CHROMOSOME: II"/>
    <property type="match status" value="1"/>
</dbReference>
<dbReference type="PROSITE" id="PS50863">
    <property type="entry name" value="B3"/>
    <property type="match status" value="1"/>
</dbReference>
<feature type="region of interest" description="Disordered" evidence="6">
    <location>
        <begin position="34"/>
        <end position="77"/>
    </location>
</feature>